<proteinExistence type="predicted"/>
<keyword evidence="3" id="KW-1185">Reference proteome</keyword>
<accession>A0A4Q9DMQ0</accession>
<dbReference type="EMBL" id="SIRE01000022">
    <property type="protein sequence ID" value="TBL73066.1"/>
    <property type="molecule type" value="Genomic_DNA"/>
</dbReference>
<dbReference type="Proteomes" id="UP000293142">
    <property type="component" value="Unassembled WGS sequence"/>
</dbReference>
<evidence type="ECO:0000313" key="3">
    <source>
        <dbReference type="Proteomes" id="UP000293142"/>
    </source>
</evidence>
<comment type="caution">
    <text evidence="2">The sequence shown here is derived from an EMBL/GenBank/DDBJ whole genome shotgun (WGS) entry which is preliminary data.</text>
</comment>
<dbReference type="RefSeq" id="WP_131016782.1">
    <property type="nucleotide sequence ID" value="NZ_SIRE01000022.1"/>
</dbReference>
<dbReference type="InterPro" id="IPR025641">
    <property type="entry name" value="DUF4340"/>
</dbReference>
<feature type="domain" description="DUF4340" evidence="1">
    <location>
        <begin position="66"/>
        <end position="213"/>
    </location>
</feature>
<dbReference type="OrthoDB" id="2657515at2"/>
<reference evidence="2 3" key="1">
    <citation type="submission" date="2019-02" db="EMBL/GenBank/DDBJ databases">
        <title>Paenibacillus sp. nov., isolated from surface-sterilized tissue of Thalictrum simplex L.</title>
        <authorList>
            <person name="Tuo L."/>
        </authorList>
    </citation>
    <scope>NUCLEOTIDE SEQUENCE [LARGE SCALE GENOMIC DNA]</scope>
    <source>
        <strain evidence="2 3">N2SHLJ1</strain>
    </source>
</reference>
<dbReference type="Pfam" id="PF14238">
    <property type="entry name" value="DUF4340"/>
    <property type="match status" value="1"/>
</dbReference>
<dbReference type="AlphaFoldDB" id="A0A4Q9DMQ0"/>
<evidence type="ECO:0000313" key="2">
    <source>
        <dbReference type="EMBL" id="TBL73066.1"/>
    </source>
</evidence>
<name>A0A4Q9DMQ0_9BACL</name>
<sequence length="310" mass="34431">MKRLWPTLLLVVICIGGFWYASSKDFFKEKKDEPKQVFTVKKEDVAGFSMQNGDSAIELQQKDNVWTMTKPSPIPLNDFSAESWIDSFNLTTKDKTVEDNPSDLAKYGLDKPSQKFTVTMKDGSSKVISVGDPVPIPGFFYALASGSGEVFRLSEQQVTSLNKQQLDFMEKSPIHTNYDQVTSLSVDWKGVKWTLTKTEADKKSYDANWKIGDRELKGADASNVLDKAIYLATDQLVKAASTVKMDAPELRIEVKETDSGKETVTVYTGKSDGDNVWIAKQGGEWAYAIPAASMQELSDMGTKTPDQTAK</sequence>
<organism evidence="2 3">
    <name type="scientific">Paenibacillus thalictri</name>
    <dbReference type="NCBI Taxonomy" id="2527873"/>
    <lineage>
        <taxon>Bacteria</taxon>
        <taxon>Bacillati</taxon>
        <taxon>Bacillota</taxon>
        <taxon>Bacilli</taxon>
        <taxon>Bacillales</taxon>
        <taxon>Paenibacillaceae</taxon>
        <taxon>Paenibacillus</taxon>
    </lineage>
</organism>
<protein>
    <submittedName>
        <fullName evidence="2">DUF4340 domain-containing protein</fullName>
    </submittedName>
</protein>
<evidence type="ECO:0000259" key="1">
    <source>
        <dbReference type="Pfam" id="PF14238"/>
    </source>
</evidence>
<gene>
    <name evidence="2" type="ORF">EYB31_27965</name>
</gene>